<dbReference type="Gene3D" id="3.40.50.12090">
    <property type="match status" value="2"/>
</dbReference>
<keyword evidence="3" id="KW-1185">Reference proteome</keyword>
<evidence type="ECO:0000256" key="1">
    <source>
        <dbReference type="SAM" id="SignalP"/>
    </source>
</evidence>
<evidence type="ECO:0000313" key="2">
    <source>
        <dbReference type="EMBL" id="PRR85426.1"/>
    </source>
</evidence>
<dbReference type="InterPro" id="IPR007253">
    <property type="entry name" value="Cell_wall-bd_2"/>
</dbReference>
<dbReference type="PANTHER" id="PTHR30032:SF8">
    <property type="entry name" value="GERMINATION-SPECIFIC N-ACETYLMURAMOYL-L-ALANINE AMIDASE"/>
    <property type="match status" value="1"/>
</dbReference>
<dbReference type="Pfam" id="PF04122">
    <property type="entry name" value="CW_binding_2"/>
    <property type="match status" value="3"/>
</dbReference>
<sequence>MKSKRVLSLLLSVSLATTTLGNVISSTVVRAASSGQVTRIGGQDRYQTAAQAALSNWSTSDNVILVSGESYADSVSASVLAKELNAPILLTNSNTLNSYAESALSALKPKNVYIVGGEGVISREIRDLLKKSYSVIELGGSNRYATNTAVADELVKQGVDPSNVILVGGQGFSDALTVSSIAASKGEILLLGDNDSDDLASVTNFINSHKSSVTVIGTSSTIDDSTYKAVNGAERIEGGKDRFDTNLKVLASFKNYIKADKVYVANAGGDSYADALVASVLAGKNNSPLVLLDNESSSATVNALDYLKSNLNSSSEIEILGGVGVISEELENKINNSLPTENSEPQVQTFTGYITTEDDHAASLGEDTADMVYMKMMALSGLGVTLKDNSGNWIFYYFDGDISTDNKDGDGGSWKFNGTGSQLKAWNIVEEQVKRSNGEDKMKPVPVTVTGVLDGSTQTNPGPDADGIDYPVIKVQSITAN</sequence>
<protein>
    <submittedName>
        <fullName evidence="2">Amidase enhancer</fullName>
    </submittedName>
</protein>
<keyword evidence="1" id="KW-0732">Signal</keyword>
<proteinExistence type="predicted"/>
<dbReference type="EMBL" id="PVXP01000017">
    <property type="protein sequence ID" value="PRR85426.1"/>
    <property type="molecule type" value="Genomic_DNA"/>
</dbReference>
<dbReference type="PANTHER" id="PTHR30032">
    <property type="entry name" value="N-ACETYLMURAMOYL-L-ALANINE AMIDASE-RELATED"/>
    <property type="match status" value="1"/>
</dbReference>
<dbReference type="Proteomes" id="UP000237798">
    <property type="component" value="Unassembled WGS sequence"/>
</dbReference>
<reference evidence="2 3" key="1">
    <citation type="submission" date="2018-03" db="EMBL/GenBank/DDBJ databases">
        <title>Genome sequence of Clostridium luticellarii DSM 29923.</title>
        <authorList>
            <person name="Poehlein A."/>
            <person name="Daniel R."/>
        </authorList>
    </citation>
    <scope>NUCLEOTIDE SEQUENCE [LARGE SCALE GENOMIC DNA]</scope>
    <source>
        <strain evidence="2 3">DSM 29923</strain>
    </source>
</reference>
<evidence type="ECO:0000313" key="3">
    <source>
        <dbReference type="Proteomes" id="UP000237798"/>
    </source>
</evidence>
<dbReference type="AlphaFoldDB" id="A0A2T0BNI1"/>
<dbReference type="InterPro" id="IPR051922">
    <property type="entry name" value="Bact_Sporulation_Assoc"/>
</dbReference>
<name>A0A2T0BNI1_9CLOT</name>
<feature type="chain" id="PRO_5039244877" evidence="1">
    <location>
        <begin position="22"/>
        <end position="481"/>
    </location>
</feature>
<accession>A0A2T0BNI1</accession>
<feature type="signal peptide" evidence="1">
    <location>
        <begin position="1"/>
        <end position="21"/>
    </location>
</feature>
<gene>
    <name evidence="2" type="primary">lytB_3</name>
    <name evidence="2" type="ORF">CLLU_16070</name>
</gene>
<organism evidence="2 3">
    <name type="scientific">Clostridium luticellarii</name>
    <dbReference type="NCBI Taxonomy" id="1691940"/>
    <lineage>
        <taxon>Bacteria</taxon>
        <taxon>Bacillati</taxon>
        <taxon>Bacillota</taxon>
        <taxon>Clostridia</taxon>
        <taxon>Eubacteriales</taxon>
        <taxon>Clostridiaceae</taxon>
        <taxon>Clostridium</taxon>
    </lineage>
</organism>
<dbReference type="OrthoDB" id="2077808at2"/>
<comment type="caution">
    <text evidence="2">The sequence shown here is derived from an EMBL/GenBank/DDBJ whole genome shotgun (WGS) entry which is preliminary data.</text>
</comment>
<dbReference type="RefSeq" id="WP_106009210.1">
    <property type="nucleotide sequence ID" value="NZ_PVXP01000017.1"/>
</dbReference>